<sequence>MEARLRPLREVHRTLRQRRAARGGAVRLPALFTVRCEKIQEQVDVAALCSDEHGIALEGKRTDLEQWRPDLVKRVEEVACVNKLLERERRAESVVKPTIFGTYTAAPLRPLFE</sequence>
<dbReference type="EMBL" id="EU957655">
    <property type="protein sequence ID" value="ACG29773.1"/>
    <property type="molecule type" value="mRNA"/>
</dbReference>
<evidence type="ECO:0000313" key="1">
    <source>
        <dbReference type="EMBL" id="ACG29773.1"/>
    </source>
</evidence>
<name>B6SY40_MAIZE</name>
<proteinExistence type="evidence at transcript level"/>
<dbReference type="AlphaFoldDB" id="B6SY40"/>
<accession>B6SY40</accession>
<reference evidence="1" key="1">
    <citation type="journal article" date="2009" name="Plant Mol. Biol.">
        <title>Insights into corn genes derived from large-scale cDNA sequencing.</title>
        <authorList>
            <person name="Alexandrov N.N."/>
            <person name="Brover V.V."/>
            <person name="Freidin S."/>
            <person name="Troukhan M.E."/>
            <person name="Tatarinova T.V."/>
            <person name="Zhang H."/>
            <person name="Swaller T.J."/>
            <person name="Lu Y.P."/>
            <person name="Bouck J."/>
            <person name="Flavell R.B."/>
            <person name="Feldmann K.A."/>
        </authorList>
    </citation>
    <scope>NUCLEOTIDE SEQUENCE</scope>
</reference>
<organism evidence="1">
    <name type="scientific">Zea mays</name>
    <name type="common">Maize</name>
    <dbReference type="NCBI Taxonomy" id="4577"/>
    <lineage>
        <taxon>Eukaryota</taxon>
        <taxon>Viridiplantae</taxon>
        <taxon>Streptophyta</taxon>
        <taxon>Embryophyta</taxon>
        <taxon>Tracheophyta</taxon>
        <taxon>Spermatophyta</taxon>
        <taxon>Magnoliopsida</taxon>
        <taxon>Liliopsida</taxon>
        <taxon>Poales</taxon>
        <taxon>Poaceae</taxon>
        <taxon>PACMAD clade</taxon>
        <taxon>Panicoideae</taxon>
        <taxon>Andropogonodae</taxon>
        <taxon>Andropogoneae</taxon>
        <taxon>Tripsacinae</taxon>
        <taxon>Zea</taxon>
    </lineage>
</organism>
<protein>
    <submittedName>
        <fullName evidence="1">Uncharacterized protein</fullName>
    </submittedName>
</protein>